<evidence type="ECO:0008006" key="3">
    <source>
        <dbReference type="Google" id="ProtNLM"/>
    </source>
</evidence>
<accession>A0A7S3NIJ6</accession>
<gene>
    <name evidence="2" type="ORF">ALAG00032_LOCUS10890</name>
</gene>
<evidence type="ECO:0000256" key="1">
    <source>
        <dbReference type="SAM" id="SignalP"/>
    </source>
</evidence>
<name>A0A7S3NIJ6_9STRA</name>
<feature type="signal peptide" evidence="1">
    <location>
        <begin position="1"/>
        <end position="19"/>
    </location>
</feature>
<organism evidence="2">
    <name type="scientific">Aureoumbra lagunensis</name>
    <dbReference type="NCBI Taxonomy" id="44058"/>
    <lineage>
        <taxon>Eukaryota</taxon>
        <taxon>Sar</taxon>
        <taxon>Stramenopiles</taxon>
        <taxon>Ochrophyta</taxon>
        <taxon>Pelagophyceae</taxon>
        <taxon>Pelagomonadales</taxon>
        <taxon>Aureoumbra</taxon>
    </lineage>
</organism>
<keyword evidence="1" id="KW-0732">Signal</keyword>
<proteinExistence type="predicted"/>
<protein>
    <recommendedName>
        <fullName evidence="3">Secreted protein</fullName>
    </recommendedName>
</protein>
<reference evidence="2" key="1">
    <citation type="submission" date="2021-01" db="EMBL/GenBank/DDBJ databases">
        <authorList>
            <person name="Corre E."/>
            <person name="Pelletier E."/>
            <person name="Niang G."/>
            <person name="Scheremetjew M."/>
            <person name="Finn R."/>
            <person name="Kale V."/>
            <person name="Holt S."/>
            <person name="Cochrane G."/>
            <person name="Meng A."/>
            <person name="Brown T."/>
            <person name="Cohen L."/>
        </authorList>
    </citation>
    <scope>NUCLEOTIDE SEQUENCE</scope>
    <source>
        <strain evidence="2">CCMP1510</strain>
    </source>
</reference>
<feature type="chain" id="PRO_5031538211" description="Secreted protein" evidence="1">
    <location>
        <begin position="20"/>
        <end position="556"/>
    </location>
</feature>
<sequence>MRRLLVVLMVVAAVSLSWSLLPPESCNLGAMCQKQKSWSKELWRRRLFSNKMDDDNMNYGSDKIGKDEEDALAELLSQRLEEVKSGEILPQIRETSDDESIESEFARAVANLPPEEQRASTRREIENIFEVAQGEVRDWAENFKEERRQRTENAKQRVAEEMAAEQRSFEMKLDALVSEDAGIDKAVLQRALSDVLPEDDIVNELIHPRNDDVSLYRETDNSRPWPPPAGAVVSIMTGVASGKKPLIDSELIAQQVRALGYSPLVAPTMDDAKAAAVIVICDDTFANGQNSVKTAIRTLEAGGNLVVASRQGATQLGNLALAWKNARSGGGVTKARETEDCAKLAASALDKAISISIVRFGDIVPSDKNQLVVTSDDSLDAPISIPLAARALAQAALVIPAARNTSFSISGGEATEIDWQDEFLKLKGPELLRLDAASDANLEELILWLSEWATLFRQPYSQGLTTPVDIITQDDGAILSFYDKQQRTTTKGPPNARRRIPKLGGIRILAESNPRFPSGLRIRALRQPYDPDVAVKEMSEQAILDKLKRDFTSQWA</sequence>
<dbReference type="EMBL" id="HBIJ01016332">
    <property type="protein sequence ID" value="CAE0370126.1"/>
    <property type="molecule type" value="Transcribed_RNA"/>
</dbReference>
<dbReference type="AlphaFoldDB" id="A0A7S3NIJ6"/>
<evidence type="ECO:0000313" key="2">
    <source>
        <dbReference type="EMBL" id="CAE0370126.1"/>
    </source>
</evidence>